<dbReference type="AlphaFoldDB" id="A0A2I0L9J5"/>
<sequence>MELTESSHPPSSSSPSRGQSSELHGWVRAGMANPAMALASPGFVEANLWAGERARALAGARGPGSPEKEVLFVFFPFF</sequence>
<gene>
    <name evidence="2" type="ORF">CRG98_002296</name>
</gene>
<feature type="region of interest" description="Disordered" evidence="1">
    <location>
        <begin position="1"/>
        <end position="26"/>
    </location>
</feature>
<protein>
    <submittedName>
        <fullName evidence="2">Uncharacterized protein</fullName>
    </submittedName>
</protein>
<evidence type="ECO:0000313" key="2">
    <source>
        <dbReference type="EMBL" id="PKI77351.1"/>
    </source>
</evidence>
<evidence type="ECO:0000256" key="1">
    <source>
        <dbReference type="SAM" id="MobiDB-lite"/>
    </source>
</evidence>
<keyword evidence="3" id="KW-1185">Reference proteome</keyword>
<dbReference type="Proteomes" id="UP000233551">
    <property type="component" value="Unassembled WGS sequence"/>
</dbReference>
<dbReference type="EMBL" id="PGOL01000095">
    <property type="protein sequence ID" value="PKI77351.1"/>
    <property type="molecule type" value="Genomic_DNA"/>
</dbReference>
<feature type="compositionally biased region" description="Low complexity" evidence="1">
    <location>
        <begin position="1"/>
        <end position="21"/>
    </location>
</feature>
<organism evidence="2 3">
    <name type="scientific">Punica granatum</name>
    <name type="common">Pomegranate</name>
    <dbReference type="NCBI Taxonomy" id="22663"/>
    <lineage>
        <taxon>Eukaryota</taxon>
        <taxon>Viridiplantae</taxon>
        <taxon>Streptophyta</taxon>
        <taxon>Embryophyta</taxon>
        <taxon>Tracheophyta</taxon>
        <taxon>Spermatophyta</taxon>
        <taxon>Magnoliopsida</taxon>
        <taxon>eudicotyledons</taxon>
        <taxon>Gunneridae</taxon>
        <taxon>Pentapetalae</taxon>
        <taxon>rosids</taxon>
        <taxon>malvids</taxon>
        <taxon>Myrtales</taxon>
        <taxon>Lythraceae</taxon>
        <taxon>Punica</taxon>
    </lineage>
</organism>
<evidence type="ECO:0000313" key="3">
    <source>
        <dbReference type="Proteomes" id="UP000233551"/>
    </source>
</evidence>
<reference evidence="2 3" key="1">
    <citation type="submission" date="2017-11" db="EMBL/GenBank/DDBJ databases">
        <title>De-novo sequencing of pomegranate (Punica granatum L.) genome.</title>
        <authorList>
            <person name="Akparov Z."/>
            <person name="Amiraslanov A."/>
            <person name="Hajiyeva S."/>
            <person name="Abbasov M."/>
            <person name="Kaur K."/>
            <person name="Hamwieh A."/>
            <person name="Solovyev V."/>
            <person name="Salamov A."/>
            <person name="Braich B."/>
            <person name="Kosarev P."/>
            <person name="Mahmoud A."/>
            <person name="Hajiyev E."/>
            <person name="Babayeva S."/>
            <person name="Izzatullayeva V."/>
            <person name="Mammadov A."/>
            <person name="Mammadov A."/>
            <person name="Sharifova S."/>
            <person name="Ojaghi J."/>
            <person name="Eynullazada K."/>
            <person name="Bayramov B."/>
            <person name="Abdulazimova A."/>
            <person name="Shahmuradov I."/>
        </authorList>
    </citation>
    <scope>NUCLEOTIDE SEQUENCE [LARGE SCALE GENOMIC DNA]</scope>
    <source>
        <strain evidence="3">cv. AG2017</strain>
        <tissue evidence="2">Leaf</tissue>
    </source>
</reference>
<name>A0A2I0L9J5_PUNGR</name>
<proteinExistence type="predicted"/>
<comment type="caution">
    <text evidence="2">The sequence shown here is derived from an EMBL/GenBank/DDBJ whole genome shotgun (WGS) entry which is preliminary data.</text>
</comment>
<accession>A0A2I0L9J5</accession>